<keyword evidence="2 4" id="KW-0863">Zinc-finger</keyword>
<gene>
    <name evidence="8" type="ORF">SKAU_G00044990</name>
</gene>
<dbReference type="InterPro" id="IPR027370">
    <property type="entry name" value="Znf-RING_euk"/>
</dbReference>
<dbReference type="SMART" id="SM00184">
    <property type="entry name" value="RING"/>
    <property type="match status" value="1"/>
</dbReference>
<feature type="coiled-coil region" evidence="5">
    <location>
        <begin position="179"/>
        <end position="206"/>
    </location>
</feature>
<dbReference type="SUPFAM" id="SSF57850">
    <property type="entry name" value="RING/U-box"/>
    <property type="match status" value="1"/>
</dbReference>
<dbReference type="PROSITE" id="PS50089">
    <property type="entry name" value="ZF_RING_2"/>
    <property type="match status" value="1"/>
</dbReference>
<accession>A0A9Q1J706</accession>
<evidence type="ECO:0000256" key="3">
    <source>
        <dbReference type="ARBA" id="ARBA00022833"/>
    </source>
</evidence>
<dbReference type="PANTHER" id="PTHR24103">
    <property type="entry name" value="E3 UBIQUITIN-PROTEIN LIGASE TRIM"/>
    <property type="match status" value="1"/>
</dbReference>
<evidence type="ECO:0000313" key="9">
    <source>
        <dbReference type="Proteomes" id="UP001152622"/>
    </source>
</evidence>
<dbReference type="Pfam" id="PF13765">
    <property type="entry name" value="PRY"/>
    <property type="match status" value="1"/>
</dbReference>
<organism evidence="8 9">
    <name type="scientific">Synaphobranchus kaupii</name>
    <name type="common">Kaup's arrowtooth eel</name>
    <dbReference type="NCBI Taxonomy" id="118154"/>
    <lineage>
        <taxon>Eukaryota</taxon>
        <taxon>Metazoa</taxon>
        <taxon>Chordata</taxon>
        <taxon>Craniata</taxon>
        <taxon>Vertebrata</taxon>
        <taxon>Euteleostomi</taxon>
        <taxon>Actinopterygii</taxon>
        <taxon>Neopterygii</taxon>
        <taxon>Teleostei</taxon>
        <taxon>Anguilliformes</taxon>
        <taxon>Synaphobranchidae</taxon>
        <taxon>Synaphobranchus</taxon>
    </lineage>
</organism>
<dbReference type="InterPro" id="IPR000315">
    <property type="entry name" value="Znf_B-box"/>
</dbReference>
<name>A0A9Q1J706_SYNKA</name>
<evidence type="ECO:0000259" key="6">
    <source>
        <dbReference type="PROSITE" id="PS50089"/>
    </source>
</evidence>
<evidence type="ECO:0000259" key="7">
    <source>
        <dbReference type="PROSITE" id="PS50119"/>
    </source>
</evidence>
<evidence type="ECO:0000313" key="8">
    <source>
        <dbReference type="EMBL" id="KAJ8373919.1"/>
    </source>
</evidence>
<dbReference type="Pfam" id="PF13445">
    <property type="entry name" value="zf-RING_UBOX"/>
    <property type="match status" value="1"/>
</dbReference>
<protein>
    <submittedName>
        <fullName evidence="8">Uncharacterized protein</fullName>
    </submittedName>
</protein>
<evidence type="ECO:0000256" key="5">
    <source>
        <dbReference type="SAM" id="Coils"/>
    </source>
</evidence>
<dbReference type="InterPro" id="IPR001841">
    <property type="entry name" value="Znf_RING"/>
</dbReference>
<reference evidence="8" key="1">
    <citation type="journal article" date="2023" name="Science">
        <title>Genome structures resolve the early diversification of teleost fishes.</title>
        <authorList>
            <person name="Parey E."/>
            <person name="Louis A."/>
            <person name="Montfort J."/>
            <person name="Bouchez O."/>
            <person name="Roques C."/>
            <person name="Iampietro C."/>
            <person name="Lluch J."/>
            <person name="Castinel A."/>
            <person name="Donnadieu C."/>
            <person name="Desvignes T."/>
            <person name="Floi Bucao C."/>
            <person name="Jouanno E."/>
            <person name="Wen M."/>
            <person name="Mejri S."/>
            <person name="Dirks R."/>
            <person name="Jansen H."/>
            <person name="Henkel C."/>
            <person name="Chen W.J."/>
            <person name="Zahm M."/>
            <person name="Cabau C."/>
            <person name="Klopp C."/>
            <person name="Thompson A.W."/>
            <person name="Robinson-Rechavi M."/>
            <person name="Braasch I."/>
            <person name="Lecointre G."/>
            <person name="Bobe J."/>
            <person name="Postlethwait J.H."/>
            <person name="Berthelot C."/>
            <person name="Roest Crollius H."/>
            <person name="Guiguen Y."/>
        </authorList>
    </citation>
    <scope>NUCLEOTIDE SEQUENCE</scope>
    <source>
        <strain evidence="8">WJC10195</strain>
    </source>
</reference>
<dbReference type="InterPro" id="IPR017907">
    <property type="entry name" value="Znf_RING_CS"/>
</dbReference>
<keyword evidence="9" id="KW-1185">Reference proteome</keyword>
<dbReference type="Gene3D" id="3.30.160.60">
    <property type="entry name" value="Classic Zinc Finger"/>
    <property type="match status" value="1"/>
</dbReference>
<dbReference type="PROSITE" id="PS00518">
    <property type="entry name" value="ZF_RING_1"/>
    <property type="match status" value="1"/>
</dbReference>
<dbReference type="InterPro" id="IPR013083">
    <property type="entry name" value="Znf_RING/FYVE/PHD"/>
</dbReference>
<keyword evidence="3" id="KW-0862">Zinc</keyword>
<dbReference type="AlphaFoldDB" id="A0A9Q1J706"/>
<comment type="caution">
    <text evidence="8">The sequence shown here is derived from an EMBL/GenBank/DDBJ whole genome shotgun (WGS) entry which is preliminary data.</text>
</comment>
<feature type="domain" description="RING-type" evidence="6">
    <location>
        <begin position="14"/>
        <end position="53"/>
    </location>
</feature>
<proteinExistence type="predicted"/>
<dbReference type="EMBL" id="JAINUF010000002">
    <property type="protein sequence ID" value="KAJ8373919.1"/>
    <property type="molecule type" value="Genomic_DNA"/>
</dbReference>
<sequence length="337" mass="37557">MATNFTVSVDEVSCPVCRDVFTYPVLLPCSHSVCKDCLQQCWRAGCRKCPFCRRVCPPGTEPPVNLALKNLCERFHQEQEAGGDAETLCSLHGEKLKLFCLVDKQPICADCVPNLHDLHKCCHLKVAVHDHKSHVRHTETQIKEDFLELHQFLHDEEAGRIAALRAEGVKRSLNLSRKMDDVAQKMEALSATIKAIEQEMDKHDVQFLQSYNKTMKQAQCTVQTPDFSGVLINVAKHLGNLKFQVCQKMAGMAKYTPVILDPNTACPSLTLSKDLTSVKTVLPETQPAPPPALPIVFFWSVTHQHSRGWGLQGRLGEKEAELGQASLLRCTVSPVPL</sequence>
<dbReference type="Gene3D" id="3.30.40.10">
    <property type="entry name" value="Zinc/RING finger domain, C3HC4 (zinc finger)"/>
    <property type="match status" value="1"/>
</dbReference>
<dbReference type="InterPro" id="IPR006574">
    <property type="entry name" value="PRY"/>
</dbReference>
<evidence type="ECO:0000256" key="2">
    <source>
        <dbReference type="ARBA" id="ARBA00022771"/>
    </source>
</evidence>
<keyword evidence="1" id="KW-0479">Metal-binding</keyword>
<dbReference type="OrthoDB" id="654191at2759"/>
<dbReference type="Pfam" id="PF00643">
    <property type="entry name" value="zf-B_box"/>
    <property type="match status" value="1"/>
</dbReference>
<dbReference type="Proteomes" id="UP001152622">
    <property type="component" value="Chromosome 2"/>
</dbReference>
<feature type="domain" description="B box-type" evidence="7">
    <location>
        <begin position="84"/>
        <end position="142"/>
    </location>
</feature>
<dbReference type="PROSITE" id="PS50119">
    <property type="entry name" value="ZF_BBOX"/>
    <property type="match status" value="1"/>
</dbReference>
<dbReference type="SUPFAM" id="SSF57845">
    <property type="entry name" value="B-box zinc-binding domain"/>
    <property type="match status" value="1"/>
</dbReference>
<evidence type="ECO:0000256" key="4">
    <source>
        <dbReference type="PROSITE-ProRule" id="PRU00024"/>
    </source>
</evidence>
<evidence type="ECO:0000256" key="1">
    <source>
        <dbReference type="ARBA" id="ARBA00022723"/>
    </source>
</evidence>
<dbReference type="InterPro" id="IPR050143">
    <property type="entry name" value="TRIM/RBCC"/>
</dbReference>
<dbReference type="GO" id="GO:0008270">
    <property type="term" value="F:zinc ion binding"/>
    <property type="evidence" value="ECO:0007669"/>
    <property type="project" value="UniProtKB-KW"/>
</dbReference>
<keyword evidence="5" id="KW-0175">Coiled coil</keyword>